<accession>A0A3M6UMT4</accession>
<feature type="region of interest" description="Disordered" evidence="1">
    <location>
        <begin position="149"/>
        <end position="183"/>
    </location>
</feature>
<feature type="region of interest" description="Disordered" evidence="1">
    <location>
        <begin position="1"/>
        <end position="137"/>
    </location>
</feature>
<sequence length="183" mass="20726">MHHKKPPCSTPMKETQHKRAQNKNRNEHDAQIRAMQHKTSTEQTRKPRLGPCNTKHNAQTRAMQRAGKRLKDKGKMTIRDSGDDTTGAPLTVEEATTASRLKSLKKDGQMESQTRFYPSDHRSSARTNSTETEVIPGMPDEIFTEVQQIHKDPGGDNQLIRAEAEENMSAKKSRTHEGKTEQQ</sequence>
<feature type="compositionally biased region" description="Basic and acidic residues" evidence="1">
    <location>
        <begin position="73"/>
        <end position="82"/>
    </location>
</feature>
<name>A0A3M6UMT4_POCDA</name>
<dbReference type="AlphaFoldDB" id="A0A3M6UMT4"/>
<reference evidence="2 3" key="1">
    <citation type="journal article" date="2018" name="Sci. Rep.">
        <title>Comparative analysis of the Pocillopora damicornis genome highlights role of immune system in coral evolution.</title>
        <authorList>
            <person name="Cunning R."/>
            <person name="Bay R.A."/>
            <person name="Gillette P."/>
            <person name="Baker A.C."/>
            <person name="Traylor-Knowles N."/>
        </authorList>
    </citation>
    <scope>NUCLEOTIDE SEQUENCE [LARGE SCALE GENOMIC DNA]</scope>
    <source>
        <strain evidence="2">RSMAS</strain>
        <tissue evidence="2">Whole animal</tissue>
    </source>
</reference>
<organism evidence="2 3">
    <name type="scientific">Pocillopora damicornis</name>
    <name type="common">Cauliflower coral</name>
    <name type="synonym">Millepora damicornis</name>
    <dbReference type="NCBI Taxonomy" id="46731"/>
    <lineage>
        <taxon>Eukaryota</taxon>
        <taxon>Metazoa</taxon>
        <taxon>Cnidaria</taxon>
        <taxon>Anthozoa</taxon>
        <taxon>Hexacorallia</taxon>
        <taxon>Scleractinia</taxon>
        <taxon>Astrocoeniina</taxon>
        <taxon>Pocilloporidae</taxon>
        <taxon>Pocillopora</taxon>
    </lineage>
</organism>
<gene>
    <name evidence="2" type="ORF">pdam_00020788</name>
</gene>
<protein>
    <submittedName>
        <fullName evidence="2">Uncharacterized protein</fullName>
    </submittedName>
</protein>
<keyword evidence="3" id="KW-1185">Reference proteome</keyword>
<evidence type="ECO:0000256" key="1">
    <source>
        <dbReference type="SAM" id="MobiDB-lite"/>
    </source>
</evidence>
<dbReference type="Proteomes" id="UP000275408">
    <property type="component" value="Unassembled WGS sequence"/>
</dbReference>
<evidence type="ECO:0000313" key="2">
    <source>
        <dbReference type="EMBL" id="RMX55003.1"/>
    </source>
</evidence>
<dbReference type="EMBL" id="RCHS01001140">
    <property type="protein sequence ID" value="RMX55003.1"/>
    <property type="molecule type" value="Genomic_DNA"/>
</dbReference>
<evidence type="ECO:0000313" key="3">
    <source>
        <dbReference type="Proteomes" id="UP000275408"/>
    </source>
</evidence>
<comment type="caution">
    <text evidence="2">The sequence shown here is derived from an EMBL/GenBank/DDBJ whole genome shotgun (WGS) entry which is preliminary data.</text>
</comment>
<proteinExistence type="predicted"/>